<proteinExistence type="predicted"/>
<sequence length="707" mass="80297">MVITQQKAVSSASPEFLAPGRTNVTTQTELQSKHLATQVSGCGICEGIFLESDSDCKQACGSCEQADELLCFVAELQEEVGRQRNILESEKEIDQWSCTLPSLMHVSPHSVTTMEAGPGPVLCQDEGSVKMDKEEWEKVTEWNCERNTSLSSEIPLQNRYEALGTAEEEHNEIKEEPMQAVLPWAERPTPHNKTCIKCQEETTVIDSPTRRDMILDLMVTNARELIGDIKIRGSLDRSDHALVEFAVLRHMGQMKDLSFLNISLPEEEICLLPFKYEFDNWESSRQFTCAKKIRERPLHVNSENICMLSKFANNTKLCGTVDTLEGRDAIQRNLDRLEKWARANLMKFNQAKCKVLHLGHGSPKHKYRLDREWFESSPEEKDLVVLVDEKLNMSWQCVLAAQKANHILRCIKKSMASRSREVILPLYSALVRPHLEYCVQLWSPLPRKDMGLLERVQQKATKMIRGLEHLSYEDRSALQPLFPKPVMLHGVIVTQVQDPALNLVEPHTIGLSPSIQPVQIPLQSLPTLKQINTPTQLGVACKLPESVLKPLVQIINKNINGPNIEPLPREENAHPRHEQPVSPGECCGKCTVVTQALGMKIQLMQTQTHHQWKEELGSVLSPTLFNIFISDLDHRIKCTLMKFGDETKLSGEVDTWEGRATLQEDLDRLEEWANENLTKFNKDMYKILHLGKQSRTAAQAEIYMARK</sequence>
<reference evidence="2" key="1">
    <citation type="submission" date="2017-11" db="EMBL/GenBank/DDBJ databases">
        <authorList>
            <person name="Lima N.C."/>
            <person name="Parody-Merino A.M."/>
            <person name="Battley P.F."/>
            <person name="Fidler A.E."/>
            <person name="Prosdocimi F."/>
        </authorList>
    </citation>
    <scope>NUCLEOTIDE SEQUENCE [LARGE SCALE GENOMIC DNA]</scope>
</reference>
<gene>
    <name evidence="1" type="ORF">llap_402</name>
</gene>
<reference evidence="2" key="2">
    <citation type="submission" date="2017-12" db="EMBL/GenBank/DDBJ databases">
        <title>Genome sequence of the Bar-tailed Godwit (Limosa lapponica baueri).</title>
        <authorList>
            <person name="Lima N.C.B."/>
            <person name="Parody-Merino A.M."/>
            <person name="Battley P.F."/>
            <person name="Fidler A.E."/>
            <person name="Prosdocimi F."/>
        </authorList>
    </citation>
    <scope>NUCLEOTIDE SEQUENCE [LARGE SCALE GENOMIC DNA]</scope>
</reference>
<dbReference type="EMBL" id="KZ505639">
    <property type="protein sequence ID" value="PKU49363.1"/>
    <property type="molecule type" value="Genomic_DNA"/>
</dbReference>
<dbReference type="Proteomes" id="UP000233556">
    <property type="component" value="Unassembled WGS sequence"/>
</dbReference>
<organism evidence="1 2">
    <name type="scientific">Limosa lapponica baueri</name>
    <dbReference type="NCBI Taxonomy" id="1758121"/>
    <lineage>
        <taxon>Eukaryota</taxon>
        <taxon>Metazoa</taxon>
        <taxon>Chordata</taxon>
        <taxon>Craniata</taxon>
        <taxon>Vertebrata</taxon>
        <taxon>Euteleostomi</taxon>
        <taxon>Archelosauria</taxon>
        <taxon>Archosauria</taxon>
        <taxon>Dinosauria</taxon>
        <taxon>Saurischia</taxon>
        <taxon>Theropoda</taxon>
        <taxon>Coelurosauria</taxon>
        <taxon>Aves</taxon>
        <taxon>Neognathae</taxon>
        <taxon>Neoaves</taxon>
        <taxon>Charadriiformes</taxon>
        <taxon>Scolopacidae</taxon>
        <taxon>Limosa</taxon>
    </lineage>
</organism>
<dbReference type="PANTHER" id="PTHR33332">
    <property type="entry name" value="REVERSE TRANSCRIPTASE DOMAIN-CONTAINING PROTEIN"/>
    <property type="match status" value="1"/>
</dbReference>
<evidence type="ECO:0000313" key="2">
    <source>
        <dbReference type="Proteomes" id="UP000233556"/>
    </source>
</evidence>
<evidence type="ECO:0000313" key="1">
    <source>
        <dbReference type="EMBL" id="PKU49363.1"/>
    </source>
</evidence>
<keyword evidence="2" id="KW-1185">Reference proteome</keyword>
<protein>
    <recommendedName>
        <fullName evidence="3">Rna-directed dna polymerase from mobile element jockey-like</fullName>
    </recommendedName>
</protein>
<evidence type="ECO:0008006" key="3">
    <source>
        <dbReference type="Google" id="ProtNLM"/>
    </source>
</evidence>
<name>A0A2I0UTI4_LIMLA</name>
<dbReference type="AlphaFoldDB" id="A0A2I0UTI4"/>
<accession>A0A2I0UTI4</accession>
<dbReference type="OrthoDB" id="9036313at2759"/>